<organism evidence="2 3">
    <name type="scientific">Pristionchus entomophagus</name>
    <dbReference type="NCBI Taxonomy" id="358040"/>
    <lineage>
        <taxon>Eukaryota</taxon>
        <taxon>Metazoa</taxon>
        <taxon>Ecdysozoa</taxon>
        <taxon>Nematoda</taxon>
        <taxon>Chromadorea</taxon>
        <taxon>Rhabditida</taxon>
        <taxon>Rhabditina</taxon>
        <taxon>Diplogasteromorpha</taxon>
        <taxon>Diplogasteroidea</taxon>
        <taxon>Neodiplogasteridae</taxon>
        <taxon>Pristionchus</taxon>
    </lineage>
</organism>
<keyword evidence="1" id="KW-0812">Transmembrane</keyword>
<comment type="caution">
    <text evidence="2">The sequence shown here is derived from an EMBL/GenBank/DDBJ whole genome shotgun (WGS) entry which is preliminary data.</text>
</comment>
<protein>
    <submittedName>
        <fullName evidence="2">Uncharacterized protein</fullName>
    </submittedName>
</protein>
<keyword evidence="1" id="KW-0472">Membrane</keyword>
<dbReference type="AlphaFoldDB" id="A0AAV5T976"/>
<feature type="non-terminal residue" evidence="2">
    <location>
        <position position="1"/>
    </location>
</feature>
<accession>A0AAV5T976</accession>
<gene>
    <name evidence="2" type="ORF">PENTCL1PPCAC_13963</name>
</gene>
<feature type="transmembrane region" description="Helical" evidence="1">
    <location>
        <begin position="16"/>
        <end position="35"/>
    </location>
</feature>
<reference evidence="2" key="1">
    <citation type="submission" date="2023-10" db="EMBL/GenBank/DDBJ databases">
        <title>Genome assembly of Pristionchus species.</title>
        <authorList>
            <person name="Yoshida K."/>
            <person name="Sommer R.J."/>
        </authorList>
    </citation>
    <scope>NUCLEOTIDE SEQUENCE</scope>
    <source>
        <strain evidence="2">RS0144</strain>
    </source>
</reference>
<evidence type="ECO:0000256" key="1">
    <source>
        <dbReference type="SAM" id="Phobius"/>
    </source>
</evidence>
<keyword evidence="3" id="KW-1185">Reference proteome</keyword>
<proteinExistence type="predicted"/>
<dbReference type="EMBL" id="BTSX01000004">
    <property type="protein sequence ID" value="GMS91788.1"/>
    <property type="molecule type" value="Genomic_DNA"/>
</dbReference>
<keyword evidence="1" id="KW-1133">Transmembrane helix</keyword>
<name>A0AAV5T976_9BILA</name>
<sequence>VIPVASIYGRGNPLRIFLVIMLRSIAFALLVLSTAEAIVDFNDSAIVDQSDFISRSSVPVNGFCRDLCHIYASIAPEHRDIADKLLIQTPKGFVSVAELAYLKDAKTGRKLPLEVKNTPTLWIMNTNANLISGNVVLYVVNHNGGYFDSAEVYEAAELDRKPSFARAITILSARPFTLRESNYMAMGVIAKLAGFDTLDPLTCPTVYSMASSPFPGFTLAINGPIVSLLYDLNSYKNPAGALKAEIGFTGEHQMEQSGFVASAGWHGCAGREAYQSSYYNQTMGNPQRLYDSTVQDISLNVETNTNEADALILTSSNGTELARFHDNDKDGKSVVQFKDSRLDFTWTPQINTHYLVRYNSTAKPVY</sequence>
<evidence type="ECO:0000313" key="3">
    <source>
        <dbReference type="Proteomes" id="UP001432027"/>
    </source>
</evidence>
<dbReference type="Proteomes" id="UP001432027">
    <property type="component" value="Unassembled WGS sequence"/>
</dbReference>
<evidence type="ECO:0000313" key="2">
    <source>
        <dbReference type="EMBL" id="GMS91788.1"/>
    </source>
</evidence>